<organism evidence="1 2">
    <name type="scientific">Trichinella papuae</name>
    <dbReference type="NCBI Taxonomy" id="268474"/>
    <lineage>
        <taxon>Eukaryota</taxon>
        <taxon>Metazoa</taxon>
        <taxon>Ecdysozoa</taxon>
        <taxon>Nematoda</taxon>
        <taxon>Enoplea</taxon>
        <taxon>Dorylaimia</taxon>
        <taxon>Trichinellida</taxon>
        <taxon>Trichinellidae</taxon>
        <taxon>Trichinella</taxon>
    </lineage>
</organism>
<reference evidence="1 2" key="1">
    <citation type="submission" date="2015-01" db="EMBL/GenBank/DDBJ databases">
        <title>Evolution of Trichinella species and genotypes.</title>
        <authorList>
            <person name="Korhonen P.K."/>
            <person name="Edoardo P."/>
            <person name="Giuseppe L.R."/>
            <person name="Gasser R.B."/>
        </authorList>
    </citation>
    <scope>NUCLEOTIDE SEQUENCE [LARGE SCALE GENOMIC DNA]</scope>
    <source>
        <strain evidence="1">ISS1980</strain>
    </source>
</reference>
<keyword evidence="2" id="KW-1185">Reference proteome</keyword>
<evidence type="ECO:0000313" key="2">
    <source>
        <dbReference type="Proteomes" id="UP000054843"/>
    </source>
</evidence>
<gene>
    <name evidence="1" type="ORF">T10_11061</name>
</gene>
<protein>
    <submittedName>
        <fullName evidence="1">Uncharacterized protein</fullName>
    </submittedName>
</protein>
<evidence type="ECO:0000313" key="1">
    <source>
        <dbReference type="EMBL" id="KRZ71398.1"/>
    </source>
</evidence>
<comment type="caution">
    <text evidence="1">The sequence shown here is derived from an EMBL/GenBank/DDBJ whole genome shotgun (WGS) entry which is preliminary data.</text>
</comment>
<dbReference type="AlphaFoldDB" id="A0A0V1MHS4"/>
<proteinExistence type="predicted"/>
<name>A0A0V1MHS4_9BILA</name>
<dbReference type="EMBL" id="JYDO01000097">
    <property type="protein sequence ID" value="KRZ71398.1"/>
    <property type="molecule type" value="Genomic_DNA"/>
</dbReference>
<accession>A0A0V1MHS4</accession>
<dbReference type="Proteomes" id="UP000054843">
    <property type="component" value="Unassembled WGS sequence"/>
</dbReference>
<sequence>MNKNKLLIRKQSTREDETRESKLIVKFDRLFEVLALTANQSKICKQKANHQNHHTITAAITTVQDDCTDGCRLSTKKRFPFQPIYTFIQL</sequence>